<dbReference type="InterPro" id="IPR051203">
    <property type="entry name" value="Polysaccharide_Synthase-Rel"/>
</dbReference>
<dbReference type="SUPFAM" id="SSF51735">
    <property type="entry name" value="NAD(P)-binding Rossmann-fold domains"/>
    <property type="match status" value="1"/>
</dbReference>
<reference evidence="3 4" key="1">
    <citation type="submission" date="2012-09" db="EMBL/GenBank/DDBJ databases">
        <title>Genome Sequence of Bacillus sp. DW5-4.</title>
        <authorList>
            <person name="Lai Q."/>
            <person name="Liu Y."/>
            <person name="Shao Z."/>
        </authorList>
    </citation>
    <scope>NUCLEOTIDE SEQUENCE [LARGE SCALE GENOMIC DNA]</scope>
    <source>
        <strain evidence="3 4">DW5-4</strain>
    </source>
</reference>
<dbReference type="RefSeq" id="WP_034319148.1">
    <property type="nucleotide sequence ID" value="NZ_JOTP01000004.1"/>
</dbReference>
<accession>A0A081LDU9</accession>
<evidence type="ECO:0000313" key="3">
    <source>
        <dbReference type="EMBL" id="KEP27425.1"/>
    </source>
</evidence>
<keyword evidence="4" id="KW-1185">Reference proteome</keyword>
<dbReference type="OrthoDB" id="9803111at2"/>
<evidence type="ECO:0000256" key="1">
    <source>
        <dbReference type="ARBA" id="ARBA00007430"/>
    </source>
</evidence>
<sequence length="342" mass="38243">MFKQIEMSLKTFFRDKTILVTGGTGSIGRQIVKKLTACSPKKVIVFSKDDSKQYMMKNEYAEHPEVVFALGDVRDASRVRQLVKGVDIIFHAAALKQVPTCEDNPFEAVQTNIIGGQHVIEAAIEHEVSHVVNISTDKAVAPTNAMGATKLISEKLFFQANESIPNQKTMFCSVRFGNVLGSRGSVIPIMLQQLLNEKPLTVTDPAMTRFFMSIEEAVSLTLEAAIMMKGGETFILKMESLQLADLLKAFHEYAGQMNVAAPDILVIGKRPGEKLHEELTFPHEADALFEHEQFYAILPRPHLHPAFQKVDLTNYTSNEAPLITKAKLFHIIEQLHHTHHKK</sequence>
<evidence type="ECO:0000259" key="2">
    <source>
        <dbReference type="Pfam" id="PF02719"/>
    </source>
</evidence>
<dbReference type="Gene3D" id="3.40.50.720">
    <property type="entry name" value="NAD(P)-binding Rossmann-like Domain"/>
    <property type="match status" value="1"/>
</dbReference>
<name>A0A081LDU9_9BACI</name>
<dbReference type="Proteomes" id="UP000028091">
    <property type="component" value="Unassembled WGS sequence"/>
</dbReference>
<proteinExistence type="inferred from homology"/>
<dbReference type="PANTHER" id="PTHR43318:SF2">
    <property type="entry name" value="UDP-N-ACETYLGLUCOSAMINE 4,6-DEHYDRATASE (INVERTING)"/>
    <property type="match status" value="1"/>
</dbReference>
<feature type="domain" description="Polysaccharide biosynthesis protein CapD-like" evidence="2">
    <location>
        <begin position="18"/>
        <end position="297"/>
    </location>
</feature>
<dbReference type="InterPro" id="IPR003869">
    <property type="entry name" value="Polysac_CapD-like"/>
</dbReference>
<organism evidence="3 4">
    <name type="scientific">Bacillus zhangzhouensis</name>
    <dbReference type="NCBI Taxonomy" id="1178540"/>
    <lineage>
        <taxon>Bacteria</taxon>
        <taxon>Bacillati</taxon>
        <taxon>Bacillota</taxon>
        <taxon>Bacilli</taxon>
        <taxon>Bacillales</taxon>
        <taxon>Bacillaceae</taxon>
        <taxon>Bacillus</taxon>
    </lineage>
</organism>
<dbReference type="AlphaFoldDB" id="A0A081LDU9"/>
<comment type="caution">
    <text evidence="3">The sequence shown here is derived from an EMBL/GenBank/DDBJ whole genome shotgun (WGS) entry which is preliminary data.</text>
</comment>
<comment type="similarity">
    <text evidence="1">Belongs to the polysaccharide synthase family.</text>
</comment>
<dbReference type="eggNOG" id="COG1086">
    <property type="taxonomic scope" value="Bacteria"/>
</dbReference>
<dbReference type="EMBL" id="JOTP01000004">
    <property type="protein sequence ID" value="KEP27425.1"/>
    <property type="molecule type" value="Genomic_DNA"/>
</dbReference>
<protein>
    <submittedName>
        <fullName evidence="3">Capsule biosynthesis protein CapD</fullName>
    </submittedName>
</protein>
<dbReference type="InterPro" id="IPR036291">
    <property type="entry name" value="NAD(P)-bd_dom_sf"/>
</dbReference>
<dbReference type="CDD" id="cd05237">
    <property type="entry name" value="UDP_invert_4-6DH_SDR_e"/>
    <property type="match status" value="1"/>
</dbReference>
<dbReference type="PANTHER" id="PTHR43318">
    <property type="entry name" value="UDP-N-ACETYLGLUCOSAMINE 4,6-DEHYDRATASE"/>
    <property type="match status" value="1"/>
</dbReference>
<dbReference type="Pfam" id="PF02719">
    <property type="entry name" value="Polysacc_synt_2"/>
    <property type="match status" value="1"/>
</dbReference>
<evidence type="ECO:0000313" key="4">
    <source>
        <dbReference type="Proteomes" id="UP000028091"/>
    </source>
</evidence>
<gene>
    <name evidence="3" type="ORF">BA70_13935</name>
</gene>